<dbReference type="PANTHER" id="PTHR23129">
    <property type="entry name" value="ACYL-COENZYME A DIPHOSPHATASE FITM2"/>
    <property type="match status" value="1"/>
</dbReference>
<accession>A0A8J5QRB8</accession>
<dbReference type="Pfam" id="PF10261">
    <property type="entry name" value="FIT"/>
    <property type="match status" value="1"/>
</dbReference>
<dbReference type="GO" id="GO:0019915">
    <property type="term" value="P:lipid storage"/>
    <property type="evidence" value="ECO:0007669"/>
    <property type="project" value="InterPro"/>
</dbReference>
<keyword evidence="5 9" id="KW-1133">Transmembrane helix</keyword>
<evidence type="ECO:0000256" key="8">
    <source>
        <dbReference type="SAM" id="MobiDB-lite"/>
    </source>
</evidence>
<dbReference type="GO" id="GO:0010945">
    <property type="term" value="F:coenzyme A diphosphatase activity"/>
    <property type="evidence" value="ECO:0007669"/>
    <property type="project" value="InterPro"/>
</dbReference>
<feature type="compositionally biased region" description="Low complexity" evidence="8">
    <location>
        <begin position="12"/>
        <end position="26"/>
    </location>
</feature>
<reference evidence="10" key="2">
    <citation type="submission" date="2021-04" db="EMBL/GenBank/DDBJ databases">
        <title>Genome-wide patterns of bracovirus chromosomal integration into multiple host tissues during parasitism.</title>
        <authorList>
            <person name="Chebbi M.A.C."/>
        </authorList>
    </citation>
    <scope>NUCLEOTIDE SEQUENCE</scope>
    <source>
        <tissue evidence="10">Whole body</tissue>
    </source>
</reference>
<evidence type="ECO:0000256" key="4">
    <source>
        <dbReference type="ARBA" id="ARBA00022824"/>
    </source>
</evidence>
<evidence type="ECO:0000256" key="7">
    <source>
        <dbReference type="ARBA" id="ARBA00023136"/>
    </source>
</evidence>
<keyword evidence="7 9" id="KW-0472">Membrane</keyword>
<dbReference type="AlphaFoldDB" id="A0A8J5QRB8"/>
<dbReference type="GO" id="GO:0034389">
    <property type="term" value="P:lipid droplet organization"/>
    <property type="evidence" value="ECO:0007669"/>
    <property type="project" value="InterPro"/>
</dbReference>
<dbReference type="PANTHER" id="PTHR23129:SF0">
    <property type="entry name" value="ACYL-COENZYME A DIPHOSPHATASE FITM2"/>
    <property type="match status" value="1"/>
</dbReference>
<dbReference type="InterPro" id="IPR046401">
    <property type="entry name" value="FITM1/2"/>
</dbReference>
<proteinExistence type="inferred from homology"/>
<keyword evidence="4" id="KW-0256">Endoplasmic reticulum</keyword>
<dbReference type="GO" id="GO:0008654">
    <property type="term" value="P:phospholipid biosynthetic process"/>
    <property type="evidence" value="ECO:0007669"/>
    <property type="project" value="TreeGrafter"/>
</dbReference>
<evidence type="ECO:0000256" key="2">
    <source>
        <dbReference type="ARBA" id="ARBA00022692"/>
    </source>
</evidence>
<dbReference type="InterPro" id="IPR019388">
    <property type="entry name" value="FIT"/>
</dbReference>
<keyword evidence="3" id="KW-0378">Hydrolase</keyword>
<feature type="region of interest" description="Disordered" evidence="8">
    <location>
        <begin position="361"/>
        <end position="398"/>
    </location>
</feature>
<name>A0A8J5QRB8_9HYME</name>
<evidence type="ECO:0000256" key="9">
    <source>
        <dbReference type="SAM" id="Phobius"/>
    </source>
</evidence>
<feature type="compositionally biased region" description="Polar residues" evidence="8">
    <location>
        <begin position="381"/>
        <end position="398"/>
    </location>
</feature>
<organism evidence="10 11">
    <name type="scientific">Cotesia typhae</name>
    <dbReference type="NCBI Taxonomy" id="2053667"/>
    <lineage>
        <taxon>Eukaryota</taxon>
        <taxon>Metazoa</taxon>
        <taxon>Ecdysozoa</taxon>
        <taxon>Arthropoda</taxon>
        <taxon>Hexapoda</taxon>
        <taxon>Insecta</taxon>
        <taxon>Pterygota</taxon>
        <taxon>Neoptera</taxon>
        <taxon>Endopterygota</taxon>
        <taxon>Hymenoptera</taxon>
        <taxon>Apocrita</taxon>
        <taxon>Ichneumonoidea</taxon>
        <taxon>Braconidae</taxon>
        <taxon>Microgastrinae</taxon>
        <taxon>Cotesia</taxon>
    </lineage>
</organism>
<keyword evidence="2 9" id="KW-0812">Transmembrane</keyword>
<dbReference type="HAMAP" id="MF_03230">
    <property type="entry name" value="FITM2"/>
    <property type="match status" value="1"/>
</dbReference>
<feature type="transmembrane region" description="Helical" evidence="9">
    <location>
        <begin position="300"/>
        <end position="318"/>
    </location>
</feature>
<evidence type="ECO:0000256" key="1">
    <source>
        <dbReference type="ARBA" id="ARBA00004477"/>
    </source>
</evidence>
<reference evidence="10" key="1">
    <citation type="submission" date="2020-03" db="EMBL/GenBank/DDBJ databases">
        <authorList>
            <person name="Chebbi M.A."/>
            <person name="Drezen J.M."/>
        </authorList>
    </citation>
    <scope>NUCLEOTIDE SEQUENCE</scope>
    <source>
        <tissue evidence="10">Whole body</tissue>
    </source>
</reference>
<feature type="region of interest" description="Disordered" evidence="8">
    <location>
        <begin position="1"/>
        <end position="47"/>
    </location>
</feature>
<dbReference type="GO" id="GO:0005789">
    <property type="term" value="C:endoplasmic reticulum membrane"/>
    <property type="evidence" value="ECO:0007669"/>
    <property type="project" value="UniProtKB-SubCell"/>
</dbReference>
<evidence type="ECO:0000256" key="3">
    <source>
        <dbReference type="ARBA" id="ARBA00022801"/>
    </source>
</evidence>
<gene>
    <name evidence="10" type="ORF">G9C98_003798</name>
</gene>
<keyword evidence="6" id="KW-0443">Lipid metabolism</keyword>
<feature type="compositionally biased region" description="Low complexity" evidence="8">
    <location>
        <begin position="370"/>
        <end position="380"/>
    </location>
</feature>
<comment type="caution">
    <text evidence="10">The sequence shown here is derived from an EMBL/GenBank/DDBJ whole genome shotgun (WGS) entry which is preliminary data.</text>
</comment>
<evidence type="ECO:0008006" key="12">
    <source>
        <dbReference type="Google" id="ProtNLM"/>
    </source>
</evidence>
<keyword evidence="11" id="KW-1185">Reference proteome</keyword>
<dbReference type="OrthoDB" id="5579088at2759"/>
<feature type="transmembrane region" description="Helical" evidence="9">
    <location>
        <begin position="114"/>
        <end position="133"/>
    </location>
</feature>
<feature type="transmembrane region" description="Helical" evidence="9">
    <location>
        <begin position="271"/>
        <end position="293"/>
    </location>
</feature>
<feature type="transmembrane region" description="Helical" evidence="9">
    <location>
        <begin position="75"/>
        <end position="94"/>
    </location>
</feature>
<evidence type="ECO:0000313" key="10">
    <source>
        <dbReference type="EMBL" id="KAG8036476.1"/>
    </source>
</evidence>
<sequence length="398" mass="45182">MAPSKRRPLHNSTGSGSPGSSFRSRGMNFRPNSGVQEDRGGTRPTAPPSSVGAILISMVIHLCKKSLLFEPRLKIVIYCGAIFIVSLIADFIPMPKSYFSRSDNIFNRYFVKWGWGWLLTVTIPWIALTAHTLGCGKRPILVKHLARIVLATAAWLLWTKLFHFIETNHGRCLNTKDLQLQTKTKCLQAGKFWSGFDISGHTFILIYSSLILAEEASSFLGWEGIRDLIMKEEYSRTTNEMSTGMLRNLSDTDLGFLKKAHNVFTPWLRGLFIVMTLQQLLWDIMLVSTILYYHIMIEKFIGGVIAILTWYVTYKWLFKLPKCGLLAPGEGVFRYYEPRESLSIPPSSRLRRSTLNGNTPTFMGMPIRTPQPQSQQQPPQDSNDTFTTRQDSDTISTR</sequence>
<evidence type="ECO:0000313" key="11">
    <source>
        <dbReference type="Proteomes" id="UP000729913"/>
    </source>
</evidence>
<evidence type="ECO:0000256" key="6">
    <source>
        <dbReference type="ARBA" id="ARBA00023098"/>
    </source>
</evidence>
<comment type="subcellular location">
    <subcellularLocation>
        <location evidence="1">Endoplasmic reticulum membrane</location>
        <topology evidence="1">Multi-pass membrane protein</topology>
    </subcellularLocation>
</comment>
<dbReference type="Proteomes" id="UP000729913">
    <property type="component" value="Unassembled WGS sequence"/>
</dbReference>
<protein>
    <recommendedName>
        <fullName evidence="12">Fat storage-inducing transmembrane protein</fullName>
    </recommendedName>
</protein>
<dbReference type="EMBL" id="JAAOIC020000048">
    <property type="protein sequence ID" value="KAG8036476.1"/>
    <property type="molecule type" value="Genomic_DNA"/>
</dbReference>
<evidence type="ECO:0000256" key="5">
    <source>
        <dbReference type="ARBA" id="ARBA00022989"/>
    </source>
</evidence>